<evidence type="ECO:0000313" key="10">
    <source>
        <dbReference type="Proteomes" id="UP000321062"/>
    </source>
</evidence>
<evidence type="ECO:0000256" key="7">
    <source>
        <dbReference type="ARBA" id="ARBA00049629"/>
    </source>
</evidence>
<keyword evidence="4" id="KW-0762">Sugar transport</keyword>
<sequence length="416" mass="44637">MKNISAVALLAAAVLGNVSIAQAADVEVIHWWTSGGEQAAVSVFANEFDKTGDKWVDNAIALGETARAAIMQRALGGDPPDAAQFNPGRQYEELISAGLLLDLTPLAEKEGWDKFIRPAETVAPCKIDGKWWCVPVNIHMNNWAWASVAAFKKAGLEVPSTWDEYTADLPKLKEAGVIPFAIGGDGGGWQVSLAANQLILAQLGAEKVEKIWKDKDLDLAGGPEVLKAFTDLKTLGTYADPGSPNRSWSDTTSLVISGEAALQVMGDWAQGEFQVAGQKPGVDYACLLGPLLPEAKNVRIGGDIFVFFKQSDPDVERAQLSLASMMVNPQVQAKFNTAKGSAPIRDDVDLSLANDCMKKAIDVLKQPGAVVPDQNVWRNEAFATAQNAIFSDLIYNANTTPEAAQAQFVELLKNAE</sequence>
<dbReference type="Pfam" id="PF01547">
    <property type="entry name" value="SBP_bac_1"/>
    <property type="match status" value="1"/>
</dbReference>
<keyword evidence="6" id="KW-0574">Periplasm</keyword>
<name>A0A5B9DNP7_9HYPH</name>
<comment type="similarity">
    <text evidence="2">Belongs to the bacterial solute-binding protein 1 family.</text>
</comment>
<dbReference type="PANTHER" id="PTHR43649">
    <property type="entry name" value="ARABINOSE-BINDING PROTEIN-RELATED"/>
    <property type="match status" value="1"/>
</dbReference>
<dbReference type="PANTHER" id="PTHR43649:SF28">
    <property type="entry name" value="BINDING PROTEIN COMPONENT OF ABC SUGAR TRANSPORTER-RELATED"/>
    <property type="match status" value="1"/>
</dbReference>
<dbReference type="InterPro" id="IPR006059">
    <property type="entry name" value="SBP"/>
</dbReference>
<keyword evidence="10" id="KW-1185">Reference proteome</keyword>
<dbReference type="SUPFAM" id="SSF53850">
    <property type="entry name" value="Periplasmic binding protein-like II"/>
    <property type="match status" value="1"/>
</dbReference>
<dbReference type="Proteomes" id="UP000321062">
    <property type="component" value="Chromosome"/>
</dbReference>
<dbReference type="OrthoDB" id="9798191at2"/>
<evidence type="ECO:0000313" key="9">
    <source>
        <dbReference type="EMBL" id="QEE20817.1"/>
    </source>
</evidence>
<organism evidence="9 10">
    <name type="scientific">Paradevosia tibetensis</name>
    <dbReference type="NCBI Taxonomy" id="1447062"/>
    <lineage>
        <taxon>Bacteria</taxon>
        <taxon>Pseudomonadati</taxon>
        <taxon>Pseudomonadota</taxon>
        <taxon>Alphaproteobacteria</taxon>
        <taxon>Hyphomicrobiales</taxon>
        <taxon>Devosiaceae</taxon>
        <taxon>Paradevosia</taxon>
    </lineage>
</organism>
<dbReference type="AlphaFoldDB" id="A0A5B9DNP7"/>
<comment type="subcellular location">
    <subcellularLocation>
        <location evidence="1">Periplasm</location>
    </subcellularLocation>
</comment>
<proteinExistence type="inferred from homology"/>
<keyword evidence="5" id="KW-0732">Signal</keyword>
<evidence type="ECO:0000256" key="3">
    <source>
        <dbReference type="ARBA" id="ARBA00022448"/>
    </source>
</evidence>
<protein>
    <recommendedName>
        <fullName evidence="8">Probable sugar-binding periplasmic protein</fullName>
    </recommendedName>
</protein>
<dbReference type="EMBL" id="CP041690">
    <property type="protein sequence ID" value="QEE20817.1"/>
    <property type="molecule type" value="Genomic_DNA"/>
</dbReference>
<dbReference type="RefSeq" id="WP_049705294.1">
    <property type="nucleotide sequence ID" value="NZ_BMFM01000001.1"/>
</dbReference>
<dbReference type="InterPro" id="IPR050490">
    <property type="entry name" value="Bact_solute-bd_prot1"/>
</dbReference>
<evidence type="ECO:0000256" key="8">
    <source>
        <dbReference type="ARBA" id="ARBA00049753"/>
    </source>
</evidence>
<evidence type="ECO:0000256" key="2">
    <source>
        <dbReference type="ARBA" id="ARBA00008520"/>
    </source>
</evidence>
<keyword evidence="3" id="KW-0813">Transport</keyword>
<evidence type="ECO:0000256" key="6">
    <source>
        <dbReference type="ARBA" id="ARBA00022764"/>
    </source>
</evidence>
<dbReference type="Gene3D" id="3.40.190.10">
    <property type="entry name" value="Periplasmic binding protein-like II"/>
    <property type="match status" value="2"/>
</dbReference>
<dbReference type="KEGG" id="yti:FNA67_11810"/>
<evidence type="ECO:0000256" key="5">
    <source>
        <dbReference type="ARBA" id="ARBA00022729"/>
    </source>
</evidence>
<reference evidence="9 10" key="1">
    <citation type="journal article" date="2015" name="Int. J. Syst. Evol. Microbiol.">
        <title>Youhaiella tibetensis gen. nov., sp. nov., isolated from subsurface sediment.</title>
        <authorList>
            <person name="Wang Y.X."/>
            <person name="Huang F.Q."/>
            <person name="Nogi Y."/>
            <person name="Pang S.J."/>
            <person name="Wang P.K."/>
            <person name="Lv J."/>
        </authorList>
    </citation>
    <scope>NUCLEOTIDE SEQUENCE [LARGE SCALE GENOMIC DNA]</scope>
    <source>
        <strain evidence="10">fig4</strain>
    </source>
</reference>
<evidence type="ECO:0000256" key="4">
    <source>
        <dbReference type="ARBA" id="ARBA00022597"/>
    </source>
</evidence>
<comment type="function">
    <text evidence="7">Part of a binding-protein-dependent transport system for a sugar.</text>
</comment>
<accession>A0A5B9DNP7</accession>
<dbReference type="GO" id="GO:0042597">
    <property type="term" value="C:periplasmic space"/>
    <property type="evidence" value="ECO:0007669"/>
    <property type="project" value="UniProtKB-SubCell"/>
</dbReference>
<gene>
    <name evidence="9" type="ORF">FNA67_11810</name>
</gene>
<evidence type="ECO:0000256" key="1">
    <source>
        <dbReference type="ARBA" id="ARBA00004418"/>
    </source>
</evidence>